<dbReference type="InterPro" id="IPR005330">
    <property type="entry name" value="MHYT_dom"/>
</dbReference>
<dbReference type="SUPFAM" id="SSF141868">
    <property type="entry name" value="EAL domain-like"/>
    <property type="match status" value="1"/>
</dbReference>
<gene>
    <name evidence="6" type="ORF">D2917_01465</name>
</gene>
<dbReference type="InterPro" id="IPR029787">
    <property type="entry name" value="Nucleotide_cyclase"/>
</dbReference>
<evidence type="ECO:0000256" key="1">
    <source>
        <dbReference type="PROSITE-ProRule" id="PRU00244"/>
    </source>
</evidence>
<evidence type="ECO:0000313" key="7">
    <source>
        <dbReference type="Proteomes" id="UP000325743"/>
    </source>
</evidence>
<evidence type="ECO:0000259" key="5">
    <source>
        <dbReference type="PROSITE" id="PS50924"/>
    </source>
</evidence>
<feature type="transmembrane region" description="Helical" evidence="1">
    <location>
        <begin position="109"/>
        <end position="128"/>
    </location>
</feature>
<evidence type="ECO:0000313" key="6">
    <source>
        <dbReference type="EMBL" id="QEZ43034.1"/>
    </source>
</evidence>
<feature type="transmembrane region" description="Helical" evidence="1">
    <location>
        <begin position="78"/>
        <end position="97"/>
    </location>
</feature>
<dbReference type="Gene3D" id="3.30.70.270">
    <property type="match status" value="1"/>
</dbReference>
<organism evidence="6 7">
    <name type="scientific">Cupriavidus oxalaticus</name>
    <dbReference type="NCBI Taxonomy" id="96344"/>
    <lineage>
        <taxon>Bacteria</taxon>
        <taxon>Pseudomonadati</taxon>
        <taxon>Pseudomonadota</taxon>
        <taxon>Betaproteobacteria</taxon>
        <taxon>Burkholderiales</taxon>
        <taxon>Burkholderiaceae</taxon>
        <taxon>Cupriavidus</taxon>
    </lineage>
</organism>
<feature type="domain" description="MHYT" evidence="5">
    <location>
        <begin position="6"/>
        <end position="199"/>
    </location>
</feature>
<dbReference type="InterPro" id="IPR000160">
    <property type="entry name" value="GGDEF_dom"/>
</dbReference>
<dbReference type="InterPro" id="IPR052155">
    <property type="entry name" value="Biofilm_reg_signaling"/>
</dbReference>
<feature type="domain" description="GGDEF" evidence="4">
    <location>
        <begin position="293"/>
        <end position="428"/>
    </location>
</feature>
<feature type="transmembrane region" description="Helical" evidence="1">
    <location>
        <begin position="140"/>
        <end position="161"/>
    </location>
</feature>
<dbReference type="Gene3D" id="3.20.20.450">
    <property type="entry name" value="EAL domain"/>
    <property type="match status" value="1"/>
</dbReference>
<dbReference type="PROSITE" id="PS50924">
    <property type="entry name" value="MHYT"/>
    <property type="match status" value="1"/>
</dbReference>
<keyword evidence="1" id="KW-0812">Transmembrane</keyword>
<dbReference type="PANTHER" id="PTHR44757">
    <property type="entry name" value="DIGUANYLATE CYCLASE DGCP"/>
    <property type="match status" value="1"/>
</dbReference>
<dbReference type="EMBL" id="CP032518">
    <property type="protein sequence ID" value="QEZ43034.1"/>
    <property type="molecule type" value="Genomic_DNA"/>
</dbReference>
<dbReference type="RefSeq" id="WP_151069368.1">
    <property type="nucleotide sequence ID" value="NZ_CP032518.1"/>
</dbReference>
<dbReference type="CDD" id="cd01949">
    <property type="entry name" value="GGDEF"/>
    <property type="match status" value="1"/>
</dbReference>
<feature type="transmembrane region" description="Helical" evidence="1">
    <location>
        <begin position="216"/>
        <end position="235"/>
    </location>
</feature>
<dbReference type="InterPro" id="IPR035919">
    <property type="entry name" value="EAL_sf"/>
</dbReference>
<dbReference type="AlphaFoldDB" id="A0A5P3V9G4"/>
<feature type="region of interest" description="Disordered" evidence="2">
    <location>
        <begin position="689"/>
        <end position="713"/>
    </location>
</feature>
<evidence type="ECO:0000259" key="3">
    <source>
        <dbReference type="PROSITE" id="PS50883"/>
    </source>
</evidence>
<dbReference type="NCBIfam" id="TIGR00254">
    <property type="entry name" value="GGDEF"/>
    <property type="match status" value="1"/>
</dbReference>
<dbReference type="PROSITE" id="PS50887">
    <property type="entry name" value="GGDEF"/>
    <property type="match status" value="1"/>
</dbReference>
<feature type="domain" description="EAL" evidence="3">
    <location>
        <begin position="437"/>
        <end position="691"/>
    </location>
</feature>
<dbReference type="SUPFAM" id="SSF55073">
    <property type="entry name" value="Nucleotide cyclase"/>
    <property type="match status" value="1"/>
</dbReference>
<reference evidence="6 7" key="1">
    <citation type="submission" date="2018-09" db="EMBL/GenBank/DDBJ databases">
        <title>Complete genome sequence of Cupriavidus oxalaticus T2, a bacterium capable of phenol tolerance and degradation.</title>
        <authorList>
            <person name="Yan J."/>
        </authorList>
    </citation>
    <scope>NUCLEOTIDE SEQUENCE [LARGE SCALE GENOMIC DNA]</scope>
    <source>
        <strain evidence="6 7">T2</strain>
    </source>
</reference>
<dbReference type="SMART" id="SM00267">
    <property type="entry name" value="GGDEF"/>
    <property type="match status" value="1"/>
</dbReference>
<dbReference type="CDD" id="cd01948">
    <property type="entry name" value="EAL"/>
    <property type="match status" value="1"/>
</dbReference>
<evidence type="ECO:0000259" key="4">
    <source>
        <dbReference type="PROSITE" id="PS50887"/>
    </source>
</evidence>
<dbReference type="GO" id="GO:0016020">
    <property type="term" value="C:membrane"/>
    <property type="evidence" value="ECO:0007669"/>
    <property type="project" value="UniProtKB-UniRule"/>
</dbReference>
<keyword evidence="1" id="KW-1133">Transmembrane helix</keyword>
<dbReference type="Proteomes" id="UP000325743">
    <property type="component" value="Chromosome 1"/>
</dbReference>
<dbReference type="InterPro" id="IPR043128">
    <property type="entry name" value="Rev_trsase/Diguanyl_cyclase"/>
</dbReference>
<keyword evidence="1" id="KW-0472">Membrane</keyword>
<dbReference type="SMART" id="SM00052">
    <property type="entry name" value="EAL"/>
    <property type="match status" value="1"/>
</dbReference>
<feature type="transmembrane region" description="Helical" evidence="1">
    <location>
        <begin position="12"/>
        <end position="30"/>
    </location>
</feature>
<sequence>MLAPRYDNLLVLFSVLVAAMASYTALTLASRLANARGSAAQAWLAAGSVVMGLGIWSMHFVGMLALRLPIPVGYDLPLTTYSLLIAVGASGFALRLACTDSLPWRRLSLGAMLMGGAVAGMHYTGMAAMRMHPAIDYDPLLVALSVVVAVSACGAALWMAFRLRHHGRHATQLRLAAAWVMGLAIAAMHYIGMAAARFAPGSVCGAADNGLASDALALPILVVTICVLAVALVTAMQDLRVEARTAALATSLAAARRELGYLALHDKLTRLPNRALLEDRFEQALRAAARQRRRMAVLCINLDGFKGINDSFGHHVGDHVLAEAARRIGANLGAGDTAGRLGGDEIVLLAAIDAPEDANALAMRILDGLREPLQVWGAGGKSLQISASIGIAIYPDNGVAQRTLLRNADAAMHHAKASGRDSCCFFTHAMNNDAQALLELAQDLRVALKRNEFELHYQPKIAASDGRLVGAEALLRWRHPRRGLLTPDQFIGLAEKSGLILQIGAWALDEACAQLARWHAAGSSQWTIAVNLSAVQFGHPTLIGTVHAAIERHRLDPHALTVEVTESTAMRDMESSLAILRQLDEMGVRIAIDDFGTGHSSLLYLKRMPARELKIDRGFVRDLARDSEDAAIVAAIIALGRTLNLTIVAEGIETAAQQATLTTLGCDVLQGYLIGAPVPAEAFPATMASRERDRVAARPQAFTGAPSPERHQQ</sequence>
<feature type="transmembrane region" description="Helical" evidence="1">
    <location>
        <begin position="173"/>
        <end position="196"/>
    </location>
</feature>
<dbReference type="PANTHER" id="PTHR44757:SF2">
    <property type="entry name" value="BIOFILM ARCHITECTURE MAINTENANCE PROTEIN MBAA"/>
    <property type="match status" value="1"/>
</dbReference>
<dbReference type="FunFam" id="3.20.20.450:FF:000001">
    <property type="entry name" value="Cyclic di-GMP phosphodiesterase yahA"/>
    <property type="match status" value="1"/>
</dbReference>
<protein>
    <submittedName>
        <fullName evidence="6">EAL domain-containing protein</fullName>
    </submittedName>
</protein>
<name>A0A5P3V9G4_9BURK</name>
<evidence type="ECO:0000256" key="2">
    <source>
        <dbReference type="SAM" id="MobiDB-lite"/>
    </source>
</evidence>
<dbReference type="InterPro" id="IPR001633">
    <property type="entry name" value="EAL_dom"/>
</dbReference>
<dbReference type="Pfam" id="PF03707">
    <property type="entry name" value="MHYT"/>
    <property type="match status" value="3"/>
</dbReference>
<dbReference type="Pfam" id="PF00990">
    <property type="entry name" value="GGDEF"/>
    <property type="match status" value="1"/>
</dbReference>
<dbReference type="Pfam" id="PF00563">
    <property type="entry name" value="EAL"/>
    <property type="match status" value="1"/>
</dbReference>
<dbReference type="PROSITE" id="PS50883">
    <property type="entry name" value="EAL"/>
    <property type="match status" value="1"/>
</dbReference>
<feature type="transmembrane region" description="Helical" evidence="1">
    <location>
        <begin position="42"/>
        <end position="66"/>
    </location>
</feature>
<accession>A0A5P3V9G4</accession>
<proteinExistence type="predicted"/>